<dbReference type="OrthoDB" id="787137at2759"/>
<protein>
    <recommendedName>
        <fullName evidence="11">MYST-type HAT domain-containing protein</fullName>
    </recommendedName>
</protein>
<dbReference type="Gene3D" id="2.30.30.140">
    <property type="match status" value="1"/>
</dbReference>
<dbReference type="SUPFAM" id="SSF54160">
    <property type="entry name" value="Chromo domain-like"/>
    <property type="match status" value="1"/>
</dbReference>
<evidence type="ECO:0000256" key="1">
    <source>
        <dbReference type="ARBA" id="ARBA00004123"/>
    </source>
</evidence>
<comment type="subcellular location">
    <subcellularLocation>
        <location evidence="1">Nucleus</location>
    </subcellularLocation>
</comment>
<dbReference type="GO" id="GO:0008270">
    <property type="term" value="F:zinc ion binding"/>
    <property type="evidence" value="ECO:0007669"/>
    <property type="project" value="UniProtKB-KW"/>
</dbReference>
<dbReference type="PANTHER" id="PTHR10615:SF219">
    <property type="entry name" value="HISTONE ACETYLTRANSFERASE KAT5"/>
    <property type="match status" value="1"/>
</dbReference>
<evidence type="ECO:0000256" key="4">
    <source>
        <dbReference type="ARBA" id="ARBA00022771"/>
    </source>
</evidence>
<dbReference type="InterPro" id="IPR016181">
    <property type="entry name" value="Acyl_CoA_acyltransferase"/>
</dbReference>
<evidence type="ECO:0000256" key="5">
    <source>
        <dbReference type="ARBA" id="ARBA00022833"/>
    </source>
</evidence>
<evidence type="ECO:0000256" key="7">
    <source>
        <dbReference type="ARBA" id="ARBA00023163"/>
    </source>
</evidence>
<name>A0A9P7KA59_9AGAR</name>
<dbReference type="GO" id="GO:0005634">
    <property type="term" value="C:nucleus"/>
    <property type="evidence" value="ECO:0007669"/>
    <property type="project" value="UniProtKB-SubCell"/>
</dbReference>
<dbReference type="GO" id="GO:0035267">
    <property type="term" value="C:NuA4 histone acetyltransferase complex"/>
    <property type="evidence" value="ECO:0007669"/>
    <property type="project" value="TreeGrafter"/>
</dbReference>
<dbReference type="PANTHER" id="PTHR10615">
    <property type="entry name" value="HISTONE ACETYLTRANSFERASE"/>
    <property type="match status" value="1"/>
</dbReference>
<dbReference type="InterPro" id="IPR050603">
    <property type="entry name" value="MYST_HAT"/>
</dbReference>
<dbReference type="InterPro" id="IPR016197">
    <property type="entry name" value="Chromo-like_dom_sf"/>
</dbReference>
<dbReference type="Pfam" id="PF17772">
    <property type="entry name" value="zf-MYST"/>
    <property type="match status" value="1"/>
</dbReference>
<evidence type="ECO:0000256" key="6">
    <source>
        <dbReference type="ARBA" id="ARBA00023015"/>
    </source>
</evidence>
<dbReference type="InterPro" id="IPR040706">
    <property type="entry name" value="Zf-MYST"/>
</dbReference>
<evidence type="ECO:0000313" key="12">
    <source>
        <dbReference type="EMBL" id="KAG5643003.1"/>
    </source>
</evidence>
<keyword evidence="6" id="KW-0805">Transcription regulation</keyword>
<evidence type="ECO:0000256" key="8">
    <source>
        <dbReference type="ARBA" id="ARBA00023242"/>
    </source>
</evidence>
<keyword evidence="8" id="KW-0539">Nucleus</keyword>
<keyword evidence="3" id="KW-0479">Metal-binding</keyword>
<dbReference type="EMBL" id="JABCKV010000141">
    <property type="protein sequence ID" value="KAG5643003.1"/>
    <property type="molecule type" value="Genomic_DNA"/>
</dbReference>
<evidence type="ECO:0000256" key="10">
    <source>
        <dbReference type="SAM" id="MobiDB-lite"/>
    </source>
</evidence>
<evidence type="ECO:0000313" key="13">
    <source>
        <dbReference type="Proteomes" id="UP000775547"/>
    </source>
</evidence>
<dbReference type="GO" id="GO:0046972">
    <property type="term" value="F:histone H4K16 acetyltransferase activity"/>
    <property type="evidence" value="ECO:0007669"/>
    <property type="project" value="TreeGrafter"/>
</dbReference>
<reference evidence="12" key="2">
    <citation type="submission" date="2021-10" db="EMBL/GenBank/DDBJ databases">
        <title>Phylogenomics reveals ancestral predisposition of the termite-cultivated fungus Termitomyces towards a domesticated lifestyle.</title>
        <authorList>
            <person name="Auxier B."/>
            <person name="Grum-Grzhimaylo A."/>
            <person name="Cardenas M.E."/>
            <person name="Lodge J.D."/>
            <person name="Laessoe T."/>
            <person name="Pedersen O."/>
            <person name="Smith M.E."/>
            <person name="Kuyper T.W."/>
            <person name="Franco-Molano E.A."/>
            <person name="Baroni T.J."/>
            <person name="Aanen D.K."/>
        </authorList>
    </citation>
    <scope>NUCLEOTIDE SEQUENCE</scope>
    <source>
        <strain evidence="12">AP01</strain>
        <tissue evidence="12">Mycelium</tissue>
    </source>
</reference>
<comment type="caution">
    <text evidence="12">The sequence shown here is derived from an EMBL/GenBank/DDBJ whole genome shotgun (WGS) entry which is preliminary data.</text>
</comment>
<evidence type="ECO:0000259" key="11">
    <source>
        <dbReference type="PROSITE" id="PS51726"/>
    </source>
</evidence>
<dbReference type="Proteomes" id="UP000775547">
    <property type="component" value="Unassembled WGS sequence"/>
</dbReference>
<feature type="compositionally biased region" description="Basic residues" evidence="10">
    <location>
        <begin position="127"/>
        <end position="136"/>
    </location>
</feature>
<feature type="region of interest" description="Disordered" evidence="10">
    <location>
        <begin position="87"/>
        <end position="168"/>
    </location>
</feature>
<evidence type="ECO:0000256" key="3">
    <source>
        <dbReference type="ARBA" id="ARBA00022723"/>
    </source>
</evidence>
<dbReference type="Gene3D" id="3.30.60.60">
    <property type="entry name" value="N-acetyl transferase-like"/>
    <property type="match status" value="1"/>
</dbReference>
<dbReference type="InterPro" id="IPR025995">
    <property type="entry name" value="Tudor-knot"/>
</dbReference>
<dbReference type="SUPFAM" id="SSF55729">
    <property type="entry name" value="Acyl-CoA N-acyltransferases (Nat)"/>
    <property type="match status" value="1"/>
</dbReference>
<evidence type="ECO:0000256" key="9">
    <source>
        <dbReference type="ARBA" id="ARBA00023315"/>
    </source>
</evidence>
<keyword evidence="2" id="KW-0808">Transferase</keyword>
<keyword evidence="13" id="KW-1185">Reference proteome</keyword>
<proteinExistence type="predicted"/>
<dbReference type="Pfam" id="PF11717">
    <property type="entry name" value="Tudor-knot"/>
    <property type="match status" value="1"/>
</dbReference>
<accession>A0A9P7KA59</accession>
<dbReference type="AlphaFoldDB" id="A0A9P7KA59"/>
<feature type="domain" description="MYST-type HAT" evidence="11">
    <location>
        <begin position="185"/>
        <end position="291"/>
    </location>
</feature>
<organism evidence="12 13">
    <name type="scientific">Asterophora parasitica</name>
    <dbReference type="NCBI Taxonomy" id="117018"/>
    <lineage>
        <taxon>Eukaryota</taxon>
        <taxon>Fungi</taxon>
        <taxon>Dikarya</taxon>
        <taxon>Basidiomycota</taxon>
        <taxon>Agaricomycotina</taxon>
        <taxon>Agaricomycetes</taxon>
        <taxon>Agaricomycetidae</taxon>
        <taxon>Agaricales</taxon>
        <taxon>Tricholomatineae</taxon>
        <taxon>Lyophyllaceae</taxon>
        <taxon>Asterophora</taxon>
    </lineage>
</organism>
<keyword evidence="9" id="KW-0012">Acyltransferase</keyword>
<keyword evidence="5" id="KW-0862">Zinc</keyword>
<dbReference type="InterPro" id="IPR002717">
    <property type="entry name" value="HAT_MYST-type"/>
</dbReference>
<keyword evidence="4" id="KW-0863">Zinc-finger</keyword>
<gene>
    <name evidence="12" type="ORF">DXG03_001781</name>
</gene>
<dbReference type="GO" id="GO:0006355">
    <property type="term" value="P:regulation of DNA-templated transcription"/>
    <property type="evidence" value="ECO:0007669"/>
    <property type="project" value="InterPro"/>
</dbReference>
<keyword evidence="7" id="KW-0804">Transcription</keyword>
<reference evidence="12" key="1">
    <citation type="submission" date="2020-07" db="EMBL/GenBank/DDBJ databases">
        <authorList>
            <person name="Nieuwenhuis M."/>
            <person name="Van De Peppel L.J.J."/>
        </authorList>
    </citation>
    <scope>NUCLEOTIDE SEQUENCE</scope>
    <source>
        <strain evidence="12">AP01</strain>
        <tissue evidence="12">Mycelium</tissue>
    </source>
</reference>
<evidence type="ECO:0000256" key="2">
    <source>
        <dbReference type="ARBA" id="ARBA00022679"/>
    </source>
</evidence>
<dbReference type="PROSITE" id="PS51726">
    <property type="entry name" value="MYST_HAT"/>
    <property type="match status" value="1"/>
</dbReference>
<sequence length="291" mass="31605">MSPVHVVSLPEQTLYTVTKNNVPHAAHVLQRHADQVYVHYINTDKRLDEWVPADACVLAPDHTLPPPSLPLPLSGQVIAPATADATTRTISPLSGPGVAGPSTPYLSTDDDATATTSDLMTAGEVSKKRKRGRPPRLHQPDASNAAGPSSNPYLPLPHLQGPGQAPAQVEMTEEEYDIQHHKQITAQRNFDKVHFGEWQVKTWYFSPYPLTDTELDDPPPSSATQIPGVHKASARAHGRTSDLLAGGLGRNYPGSEKAMLWVCQQCFKYMADGNSYDLHIVSRAGRAGDDC</sequence>